<sequence length="103" mass="11285">MALTTSMIKNKMLWRNFCRISWFVALCDGLEGIHVCIQWSKSRSLVTQNSEQITSENHCRMNNTTDRNLGFGGMAVIATVIPADLAPPYGREGTRVAVGAAPG</sequence>
<comment type="caution">
    <text evidence="1">The sequence shown here is derived from an EMBL/GenBank/DDBJ whole genome shotgun (WGS) entry which is preliminary data.</text>
</comment>
<organism evidence="1 2">
    <name type="scientific">Talaromyces proteolyticus</name>
    <dbReference type="NCBI Taxonomy" id="1131652"/>
    <lineage>
        <taxon>Eukaryota</taxon>
        <taxon>Fungi</taxon>
        <taxon>Dikarya</taxon>
        <taxon>Ascomycota</taxon>
        <taxon>Pezizomycotina</taxon>
        <taxon>Eurotiomycetes</taxon>
        <taxon>Eurotiomycetidae</taxon>
        <taxon>Eurotiales</taxon>
        <taxon>Trichocomaceae</taxon>
        <taxon>Talaromyces</taxon>
        <taxon>Talaromyces sect. Bacilispori</taxon>
    </lineage>
</organism>
<dbReference type="EMBL" id="JAJTJA010000001">
    <property type="protein sequence ID" value="KAH8705952.1"/>
    <property type="molecule type" value="Genomic_DNA"/>
</dbReference>
<dbReference type="AlphaFoldDB" id="A0AAD4L4R9"/>
<gene>
    <name evidence="1" type="ORF">BGW36DRAFT_368462</name>
</gene>
<accession>A0AAD4L4R9</accession>
<protein>
    <submittedName>
        <fullName evidence="1">Uncharacterized protein</fullName>
    </submittedName>
</protein>
<evidence type="ECO:0000313" key="1">
    <source>
        <dbReference type="EMBL" id="KAH8705952.1"/>
    </source>
</evidence>
<dbReference type="GeneID" id="70245283"/>
<dbReference type="Proteomes" id="UP001201262">
    <property type="component" value="Unassembled WGS sequence"/>
</dbReference>
<proteinExistence type="predicted"/>
<evidence type="ECO:0000313" key="2">
    <source>
        <dbReference type="Proteomes" id="UP001201262"/>
    </source>
</evidence>
<name>A0AAD4L4R9_9EURO</name>
<dbReference type="RefSeq" id="XP_046078573.1">
    <property type="nucleotide sequence ID" value="XM_046214996.1"/>
</dbReference>
<keyword evidence="2" id="KW-1185">Reference proteome</keyword>
<reference evidence="1" key="1">
    <citation type="submission" date="2021-12" db="EMBL/GenBank/DDBJ databases">
        <title>Convergent genome expansion in fungi linked to evolution of root-endophyte symbiosis.</title>
        <authorList>
            <consortium name="DOE Joint Genome Institute"/>
            <person name="Ke Y.-H."/>
            <person name="Bonito G."/>
            <person name="Liao H.-L."/>
            <person name="Looney B."/>
            <person name="Rojas-Flechas A."/>
            <person name="Nash J."/>
            <person name="Hameed K."/>
            <person name="Schadt C."/>
            <person name="Martin F."/>
            <person name="Crous P.W."/>
            <person name="Miettinen O."/>
            <person name="Magnuson J.K."/>
            <person name="Labbe J."/>
            <person name="Jacobson D."/>
            <person name="Doktycz M.J."/>
            <person name="Veneault-Fourrey C."/>
            <person name="Kuo A."/>
            <person name="Mondo S."/>
            <person name="Calhoun S."/>
            <person name="Riley R."/>
            <person name="Ohm R."/>
            <person name="LaButti K."/>
            <person name="Andreopoulos B."/>
            <person name="Pangilinan J."/>
            <person name="Nolan M."/>
            <person name="Tritt A."/>
            <person name="Clum A."/>
            <person name="Lipzen A."/>
            <person name="Daum C."/>
            <person name="Barry K."/>
            <person name="Grigoriev I.V."/>
            <person name="Vilgalys R."/>
        </authorList>
    </citation>
    <scope>NUCLEOTIDE SEQUENCE</scope>
    <source>
        <strain evidence="1">PMI_201</strain>
    </source>
</reference>